<evidence type="ECO:0000256" key="4">
    <source>
        <dbReference type="ARBA" id="ARBA00022723"/>
    </source>
</evidence>
<evidence type="ECO:0000256" key="9">
    <source>
        <dbReference type="ARBA" id="ARBA00023125"/>
    </source>
</evidence>
<dbReference type="SUPFAM" id="SSF53098">
    <property type="entry name" value="Ribonuclease H-like"/>
    <property type="match status" value="1"/>
</dbReference>
<evidence type="ECO:0000256" key="11">
    <source>
        <dbReference type="SAM" id="MobiDB-lite"/>
    </source>
</evidence>
<dbReference type="PROSITE" id="PS50879">
    <property type="entry name" value="RNASE_H_1"/>
    <property type="match status" value="1"/>
</dbReference>
<dbReference type="Gene3D" id="2.30.30.10">
    <property type="entry name" value="Integrase, C-terminal domain superfamily, retroviral"/>
    <property type="match status" value="1"/>
</dbReference>
<evidence type="ECO:0000313" key="15">
    <source>
        <dbReference type="Proteomes" id="UP000269221"/>
    </source>
</evidence>
<evidence type="ECO:0000256" key="10">
    <source>
        <dbReference type="PROSITE-ProRule" id="PRU00506"/>
    </source>
</evidence>
<reference evidence="14 15" key="1">
    <citation type="submission" date="2018-07" db="EMBL/GenBank/DDBJ databases">
        <title>A high quality draft genome assembly of the barn swallow (H. rustica rustica).</title>
        <authorList>
            <person name="Formenti G."/>
            <person name="Chiara M."/>
            <person name="Poveda L."/>
            <person name="Francoijs K.-J."/>
            <person name="Bonisoli-Alquati A."/>
            <person name="Canova L."/>
            <person name="Gianfranceschi L."/>
            <person name="Horner D.S."/>
            <person name="Saino N."/>
        </authorList>
    </citation>
    <scope>NUCLEOTIDE SEQUENCE [LARGE SCALE GENOMIC DNA]</scope>
    <source>
        <strain evidence="14">Chelidonia</strain>
        <tissue evidence="14">Blood</tissue>
    </source>
</reference>
<dbReference type="InterPro" id="IPR002156">
    <property type="entry name" value="RNaseH_domain"/>
</dbReference>
<feature type="DNA-binding region" description="Integrase-type" evidence="10">
    <location>
        <begin position="260"/>
        <end position="307"/>
    </location>
</feature>
<protein>
    <recommendedName>
        <fullName evidence="16">RNase H type-1 domain-containing protein</fullName>
    </recommendedName>
</protein>
<dbReference type="InterPro" id="IPR012337">
    <property type="entry name" value="RNaseH-like_sf"/>
</dbReference>
<evidence type="ECO:0000256" key="6">
    <source>
        <dbReference type="ARBA" id="ARBA00022801"/>
    </source>
</evidence>
<evidence type="ECO:0000256" key="7">
    <source>
        <dbReference type="ARBA" id="ARBA00022908"/>
    </source>
</evidence>
<dbReference type="PANTHER" id="PTHR41694">
    <property type="entry name" value="ENDOGENOUS RETROVIRUS GROUP K MEMBER POL PROTEIN"/>
    <property type="match status" value="1"/>
</dbReference>
<keyword evidence="15" id="KW-1185">Reference proteome</keyword>
<keyword evidence="3" id="KW-0540">Nuclease</keyword>
<proteinExistence type="predicted"/>
<keyword evidence="9" id="KW-0238">DNA-binding</keyword>
<feature type="region of interest" description="Disordered" evidence="11">
    <location>
        <begin position="19"/>
        <end position="53"/>
    </location>
</feature>
<organism evidence="14 15">
    <name type="scientific">Hirundo rustica rustica</name>
    <dbReference type="NCBI Taxonomy" id="333673"/>
    <lineage>
        <taxon>Eukaryota</taxon>
        <taxon>Metazoa</taxon>
        <taxon>Chordata</taxon>
        <taxon>Craniata</taxon>
        <taxon>Vertebrata</taxon>
        <taxon>Euteleostomi</taxon>
        <taxon>Archelosauria</taxon>
        <taxon>Archosauria</taxon>
        <taxon>Dinosauria</taxon>
        <taxon>Saurischia</taxon>
        <taxon>Theropoda</taxon>
        <taxon>Coelurosauria</taxon>
        <taxon>Aves</taxon>
        <taxon>Neognathae</taxon>
        <taxon>Neoaves</taxon>
        <taxon>Telluraves</taxon>
        <taxon>Australaves</taxon>
        <taxon>Passeriformes</taxon>
        <taxon>Sylvioidea</taxon>
        <taxon>Hirundinidae</taxon>
        <taxon>Hirundo</taxon>
    </lineage>
</organism>
<dbReference type="InterPro" id="IPR036397">
    <property type="entry name" value="RNaseH_sf"/>
</dbReference>
<dbReference type="SUPFAM" id="SSF51283">
    <property type="entry name" value="dUTPase-like"/>
    <property type="match status" value="1"/>
</dbReference>
<dbReference type="Gene3D" id="1.10.340.70">
    <property type="match status" value="1"/>
</dbReference>
<comment type="caution">
    <text evidence="14">The sequence shown here is derived from an EMBL/GenBank/DDBJ whole genome shotgun (WGS) entry which is preliminary data.</text>
</comment>
<feature type="compositionally biased region" description="Basic and acidic residues" evidence="11">
    <location>
        <begin position="22"/>
        <end position="41"/>
    </location>
</feature>
<keyword evidence="2" id="KW-0548">Nucleotidyltransferase</keyword>
<feature type="domain" description="Integrase-type" evidence="13">
    <location>
        <begin position="260"/>
        <end position="307"/>
    </location>
</feature>
<dbReference type="PROSITE" id="PS51027">
    <property type="entry name" value="INTEGRASE_DBD"/>
    <property type="match status" value="1"/>
</dbReference>
<dbReference type="GO" id="GO:0003677">
    <property type="term" value="F:DNA binding"/>
    <property type="evidence" value="ECO:0007669"/>
    <property type="project" value="UniProtKB-KW"/>
</dbReference>
<dbReference type="GO" id="GO:0004523">
    <property type="term" value="F:RNA-DNA hybrid ribonuclease activity"/>
    <property type="evidence" value="ECO:0007669"/>
    <property type="project" value="InterPro"/>
</dbReference>
<accession>A0A3M0L8H2</accession>
<evidence type="ECO:0000259" key="12">
    <source>
        <dbReference type="PROSITE" id="PS50879"/>
    </source>
</evidence>
<dbReference type="OrthoDB" id="425619at2759"/>
<keyword evidence="1" id="KW-0808">Transferase</keyword>
<evidence type="ECO:0008006" key="16">
    <source>
        <dbReference type="Google" id="ProtNLM"/>
    </source>
</evidence>
<evidence type="ECO:0000256" key="1">
    <source>
        <dbReference type="ARBA" id="ARBA00022679"/>
    </source>
</evidence>
<name>A0A3M0L8H2_HIRRU</name>
<evidence type="ECO:0000313" key="14">
    <source>
        <dbReference type="EMBL" id="RMC21286.1"/>
    </source>
</evidence>
<feature type="domain" description="RNase H type-1" evidence="12">
    <location>
        <begin position="434"/>
        <end position="580"/>
    </location>
</feature>
<dbReference type="InterPro" id="IPR001037">
    <property type="entry name" value="Integrase_C_retrovir"/>
</dbReference>
<dbReference type="Pfam" id="PF00552">
    <property type="entry name" value="IN_DBD_C"/>
    <property type="match status" value="1"/>
</dbReference>
<keyword evidence="4" id="KW-0479">Metal-binding</keyword>
<dbReference type="PANTHER" id="PTHR41694:SF5">
    <property type="entry name" value="RIBONUCLEASE H"/>
    <property type="match status" value="1"/>
</dbReference>
<evidence type="ECO:0000256" key="2">
    <source>
        <dbReference type="ARBA" id="ARBA00022695"/>
    </source>
</evidence>
<dbReference type="Gene3D" id="3.30.420.10">
    <property type="entry name" value="Ribonuclease H-like superfamily/Ribonuclease H"/>
    <property type="match status" value="1"/>
</dbReference>
<keyword evidence="5" id="KW-0255">Endonuclease</keyword>
<keyword evidence="6" id="KW-0378">Hydrolase</keyword>
<dbReference type="InterPro" id="IPR036862">
    <property type="entry name" value="Integrase_C_dom_sf_retrovir"/>
</dbReference>
<dbReference type="AlphaFoldDB" id="A0A3M0L8H2"/>
<dbReference type="GO" id="GO:0003964">
    <property type="term" value="F:RNA-directed DNA polymerase activity"/>
    <property type="evidence" value="ECO:0007669"/>
    <property type="project" value="UniProtKB-KW"/>
</dbReference>
<evidence type="ECO:0000256" key="8">
    <source>
        <dbReference type="ARBA" id="ARBA00022918"/>
    </source>
</evidence>
<sequence length="662" mass="72930">MREKEASSCKKQCKWRNSVGKLQKERGSSTRDDTSDGDDSRASSARGTVIGEQHSDTLSRTICRIPSDPELLPPGAQCDLATSKVICFLDDNYAVIPTGVTGSSWKRQDFLIIGKDRSSVLGLVIYPSVISADRNDELTVLAKPHQPPLIIPPNTSIARAIALPPHAAEQVLPVLREQDPPSGEHMEVHASWVKHIGQDRPILVCELTQGDKTIAVKGMLDTGANITSEDAIVVSGPGEPTPPIIRHFSNSTRAKLKENPLVLVRNPETGQIEGPFKLITWGKGYACVSTAVGPKWLAARHVKPYRVQTQAETDPKTGGREVGTQTYVDNMMVLAIEDLQLFPDSYNQLWKLLTDSPHNFHCSVSSYGTRHLLPINHKPSEHAGTRRISSFARQSTAAEFLRSDREEGELVHDCVEIIEQVYASRKDLKDAPIDSPDWELFTDGSSFVENGTRYAGYAVVTTLQVIEAKALPPGTSAQKAEIRALTRALELSKGKRVNVWTDSKYAFGGGACTWSSVERAGIVNVSRVNNKHRDEILLLLEAVREPEAVAVMHVPGHRREDGKIYQGNRLADKTAKRVAKEIRIQSALIPAKGNPADSYMKDEPPYLPDDVKLAHLVKAQKNDKGWYVTATGQVVVPAKIMRAILETEHYKCHWGAEALVNF</sequence>
<dbReference type="EMBL" id="QRBI01000093">
    <property type="protein sequence ID" value="RMC21286.1"/>
    <property type="molecule type" value="Genomic_DNA"/>
</dbReference>
<evidence type="ECO:0000256" key="3">
    <source>
        <dbReference type="ARBA" id="ARBA00022722"/>
    </source>
</evidence>
<dbReference type="GO" id="GO:0015074">
    <property type="term" value="P:DNA integration"/>
    <property type="evidence" value="ECO:0007669"/>
    <property type="project" value="UniProtKB-KW"/>
</dbReference>
<dbReference type="InterPro" id="IPR036157">
    <property type="entry name" value="dUTPase-like_sf"/>
</dbReference>
<keyword evidence="8" id="KW-0695">RNA-directed DNA polymerase</keyword>
<evidence type="ECO:0000259" key="13">
    <source>
        <dbReference type="PROSITE" id="PS51027"/>
    </source>
</evidence>
<keyword evidence="7" id="KW-0229">DNA integration</keyword>
<gene>
    <name evidence="14" type="ORF">DUI87_02147</name>
</gene>
<dbReference type="SUPFAM" id="SSF50122">
    <property type="entry name" value="DNA-binding domain of retroviral integrase"/>
    <property type="match status" value="1"/>
</dbReference>
<dbReference type="Pfam" id="PF00075">
    <property type="entry name" value="RNase_H"/>
    <property type="match status" value="1"/>
</dbReference>
<evidence type="ECO:0000256" key="5">
    <source>
        <dbReference type="ARBA" id="ARBA00022759"/>
    </source>
</evidence>
<dbReference type="Proteomes" id="UP000269221">
    <property type="component" value="Unassembled WGS sequence"/>
</dbReference>
<dbReference type="CDD" id="cd09273">
    <property type="entry name" value="RNase_HI_RT_Bel"/>
    <property type="match status" value="1"/>
</dbReference>
<dbReference type="GO" id="GO:0046872">
    <property type="term" value="F:metal ion binding"/>
    <property type="evidence" value="ECO:0007669"/>
    <property type="project" value="UniProtKB-KW"/>
</dbReference>